<evidence type="ECO:0008006" key="5">
    <source>
        <dbReference type="Google" id="ProtNLM"/>
    </source>
</evidence>
<keyword evidence="2" id="KW-0028">Amino-acid biosynthesis</keyword>
<comment type="similarity">
    <text evidence="1 2">Belongs to the HisA/HisF family.</text>
</comment>
<dbReference type="InterPro" id="IPR006062">
    <property type="entry name" value="His_biosynth"/>
</dbReference>
<dbReference type="AlphaFoldDB" id="A0A0V8RU30"/>
<gene>
    <name evidence="3" type="ORF">CF15_01715</name>
</gene>
<evidence type="ECO:0000256" key="2">
    <source>
        <dbReference type="RuleBase" id="RU003657"/>
    </source>
</evidence>
<dbReference type="SUPFAM" id="SSF51366">
    <property type="entry name" value="Ribulose-phoshate binding barrel"/>
    <property type="match status" value="1"/>
</dbReference>
<evidence type="ECO:0000313" key="4">
    <source>
        <dbReference type="Proteomes" id="UP000053352"/>
    </source>
</evidence>
<comment type="caution">
    <text evidence="3">The sequence shown here is derived from an EMBL/GenBank/DDBJ whole genome shotgun (WGS) entry which is preliminary data.</text>
</comment>
<dbReference type="GO" id="GO:0000162">
    <property type="term" value="P:L-tryptophan biosynthetic process"/>
    <property type="evidence" value="ECO:0007669"/>
    <property type="project" value="TreeGrafter"/>
</dbReference>
<sequence length="248" mass="26647">MPRLASRPRLVPSIDVSGCEAVKRVRGLPGTGLRLGDPLRLALHWHSLGAEAIHIVDLDGAERGRPSRCVLELVSRVKRETGARVQLGGGLRSIEALREAYAAGADRLVVASAWLRDPGFLEEAVEALDSGVLVAAVEEHWDATPASQGWRLREPLTLREAVERAASTPGLWGILYTQVFHEGEGRGVDLHRAARLARLARERGVERLAYSGGVAGPRDLELLAPLGYDEAVAGMALYTGALNPLGLL</sequence>
<dbReference type="Proteomes" id="UP000053352">
    <property type="component" value="Unassembled WGS sequence"/>
</dbReference>
<dbReference type="PANTHER" id="PTHR43090">
    <property type="entry name" value="1-(5-PHOSPHORIBOSYL)-5-[(5-PHOSPHORIBOSYLAMINO)METHYLIDENEAMINO] IMIDAZOLE-4-CARBOXAMIDE ISOMERASE"/>
    <property type="match status" value="1"/>
</dbReference>
<proteinExistence type="inferred from homology"/>
<dbReference type="Gene3D" id="3.20.20.70">
    <property type="entry name" value="Aldolase class I"/>
    <property type="match status" value="1"/>
</dbReference>
<evidence type="ECO:0000313" key="3">
    <source>
        <dbReference type="EMBL" id="KSW11577.1"/>
    </source>
</evidence>
<dbReference type="RefSeq" id="WP_058370252.1">
    <property type="nucleotide sequence ID" value="NZ_LNTB01000001.1"/>
</dbReference>
<accession>A0A0V8RU30</accession>
<dbReference type="EMBL" id="LNTB01000001">
    <property type="protein sequence ID" value="KSW11577.1"/>
    <property type="molecule type" value="Genomic_DNA"/>
</dbReference>
<dbReference type="InterPro" id="IPR044524">
    <property type="entry name" value="Isoase_HisA-like"/>
</dbReference>
<dbReference type="OrthoDB" id="52866at2157"/>
<dbReference type="InterPro" id="IPR013785">
    <property type="entry name" value="Aldolase_TIM"/>
</dbReference>
<dbReference type="STRING" id="2309.CF15_01715"/>
<dbReference type="InterPro" id="IPR011060">
    <property type="entry name" value="RibuloseP-bd_barrel"/>
</dbReference>
<dbReference type="Pfam" id="PF00977">
    <property type="entry name" value="His_biosynth"/>
    <property type="match status" value="1"/>
</dbReference>
<evidence type="ECO:0000256" key="1">
    <source>
        <dbReference type="ARBA" id="ARBA00009667"/>
    </source>
</evidence>
<keyword evidence="2" id="KW-0368">Histidine biosynthesis</keyword>
<dbReference type="GO" id="GO:0005737">
    <property type="term" value="C:cytoplasm"/>
    <property type="evidence" value="ECO:0007669"/>
    <property type="project" value="TreeGrafter"/>
</dbReference>
<organism evidence="3 4">
    <name type="scientific">Pyrodictium occultum</name>
    <dbReference type="NCBI Taxonomy" id="2309"/>
    <lineage>
        <taxon>Archaea</taxon>
        <taxon>Thermoproteota</taxon>
        <taxon>Thermoprotei</taxon>
        <taxon>Desulfurococcales</taxon>
        <taxon>Pyrodictiaceae</taxon>
        <taxon>Pyrodictium</taxon>
    </lineage>
</organism>
<keyword evidence="4" id="KW-1185">Reference proteome</keyword>
<protein>
    <recommendedName>
        <fullName evidence="5">1-(5-phosphoribosyl)-5-((5-phosphoribosylamino)methylideneamino)imidazole-4-carboxamide isomerase</fullName>
    </recommendedName>
</protein>
<dbReference type="PANTHER" id="PTHR43090:SF2">
    <property type="entry name" value="1-(5-PHOSPHORIBOSYL)-5-[(5-PHOSPHORIBOSYLAMINO)METHYLIDENEAMINO] IMIDAZOLE-4-CARBOXAMIDE ISOMERASE"/>
    <property type="match status" value="1"/>
</dbReference>
<dbReference type="GO" id="GO:0003949">
    <property type="term" value="F:1-(5-phosphoribosyl)-5-[(5-phosphoribosylamino)methylideneamino]imidazole-4-carboxamide isomerase activity"/>
    <property type="evidence" value="ECO:0007669"/>
    <property type="project" value="InterPro"/>
</dbReference>
<name>A0A0V8RU30_PYROC</name>
<reference evidence="3 4" key="1">
    <citation type="submission" date="2015-11" db="EMBL/GenBank/DDBJ databases">
        <title>Genome sequence of Pyrodictium occultum PL-19, a marine hyperthermophilic archaeon isolated from Volcano, Italy.</title>
        <authorList>
            <person name="Utturkar S."/>
            <person name="Huber H."/>
            <person name="Leptihn S."/>
            <person name="Brown S."/>
            <person name="Stetter K.O."/>
            <person name="Podar M."/>
        </authorList>
    </citation>
    <scope>NUCLEOTIDE SEQUENCE [LARGE SCALE GENOMIC DNA]</scope>
    <source>
        <strain evidence="3 4">PL-19</strain>
    </source>
</reference>
<dbReference type="GO" id="GO:0000105">
    <property type="term" value="P:L-histidine biosynthetic process"/>
    <property type="evidence" value="ECO:0007669"/>
    <property type="project" value="UniProtKB-KW"/>
</dbReference>